<dbReference type="NCBIfam" id="TIGR01509">
    <property type="entry name" value="HAD-SF-IA-v3"/>
    <property type="match status" value="1"/>
</dbReference>
<sequence length="202" mass="22810">MPQGNPIEVLLLDADGVLQYMPRRWASAILGDPTWPGIERLLEVEAPFLDGRRREGFPEAVAQMLREDGSAITPDQFFGAWSEITAEESALELVRQVQARGVRCYLATNQQWMRAEIMRGGKLYDELDGGYYSYELGVKKPDPAYFDHIVRDLRVQRDRVLFVDDTWPNVVGARAAGIRAVHKPYAAGVAGLERVLRWHGVL</sequence>
<dbReference type="InterPro" id="IPR006439">
    <property type="entry name" value="HAD-SF_hydro_IA"/>
</dbReference>
<dbReference type="RefSeq" id="WP_239265878.1">
    <property type="nucleotide sequence ID" value="NZ_DAMCTM010000026.1"/>
</dbReference>
<dbReference type="PANTHER" id="PTHR43611:SF3">
    <property type="entry name" value="FLAVIN MONONUCLEOTIDE HYDROLASE 1, CHLOROPLATIC"/>
    <property type="match status" value="1"/>
</dbReference>
<protein>
    <submittedName>
        <fullName evidence="1">HAD-IA family hydrolase</fullName>
    </submittedName>
</protein>
<accession>A0ABS9Q5U1</accession>
<gene>
    <name evidence="1" type="ORF">MHL29_15240</name>
</gene>
<dbReference type="PRINTS" id="PR00413">
    <property type="entry name" value="HADHALOGNASE"/>
</dbReference>
<organism evidence="1 2">
    <name type="scientific">Arsenicicoccus bolidensis</name>
    <dbReference type="NCBI Taxonomy" id="229480"/>
    <lineage>
        <taxon>Bacteria</taxon>
        <taxon>Bacillati</taxon>
        <taxon>Actinomycetota</taxon>
        <taxon>Actinomycetes</taxon>
        <taxon>Micrococcales</taxon>
        <taxon>Intrasporangiaceae</taxon>
        <taxon>Arsenicicoccus</taxon>
    </lineage>
</organism>
<dbReference type="Gene3D" id="3.40.50.1000">
    <property type="entry name" value="HAD superfamily/HAD-like"/>
    <property type="match status" value="1"/>
</dbReference>
<keyword evidence="1" id="KW-0378">Hydrolase</keyword>
<dbReference type="GO" id="GO:0016787">
    <property type="term" value="F:hydrolase activity"/>
    <property type="evidence" value="ECO:0007669"/>
    <property type="project" value="UniProtKB-KW"/>
</dbReference>
<reference evidence="1 2" key="1">
    <citation type="submission" date="2022-02" db="EMBL/GenBank/DDBJ databases">
        <title>Uncovering new skin microbiome diversity through culturing and metagenomics.</title>
        <authorList>
            <person name="Conlan S."/>
            <person name="Deming C."/>
            <person name="Nisc Comparative Sequencing Program N."/>
            <person name="Segre J.A."/>
        </authorList>
    </citation>
    <scope>NUCLEOTIDE SEQUENCE [LARGE SCALE GENOMIC DNA]</scope>
    <source>
        <strain evidence="1 2">ACRQZ</strain>
    </source>
</reference>
<evidence type="ECO:0000313" key="1">
    <source>
        <dbReference type="EMBL" id="MCG7323236.1"/>
    </source>
</evidence>
<dbReference type="Pfam" id="PF00702">
    <property type="entry name" value="Hydrolase"/>
    <property type="match status" value="1"/>
</dbReference>
<dbReference type="InterPro" id="IPR023214">
    <property type="entry name" value="HAD_sf"/>
</dbReference>
<name>A0ABS9Q5U1_9MICO</name>
<evidence type="ECO:0000313" key="2">
    <source>
        <dbReference type="Proteomes" id="UP001521931"/>
    </source>
</evidence>
<proteinExistence type="predicted"/>
<comment type="caution">
    <text evidence="1">The sequence shown here is derived from an EMBL/GenBank/DDBJ whole genome shotgun (WGS) entry which is preliminary data.</text>
</comment>
<dbReference type="Proteomes" id="UP001521931">
    <property type="component" value="Unassembled WGS sequence"/>
</dbReference>
<dbReference type="SUPFAM" id="SSF56784">
    <property type="entry name" value="HAD-like"/>
    <property type="match status" value="1"/>
</dbReference>
<dbReference type="PANTHER" id="PTHR43611">
    <property type="entry name" value="ALPHA-D-GLUCOSE 1-PHOSPHATE PHOSPHATASE"/>
    <property type="match status" value="1"/>
</dbReference>
<dbReference type="EMBL" id="JAKRCV010000065">
    <property type="protein sequence ID" value="MCG7323236.1"/>
    <property type="molecule type" value="Genomic_DNA"/>
</dbReference>
<dbReference type="InterPro" id="IPR036412">
    <property type="entry name" value="HAD-like_sf"/>
</dbReference>
<keyword evidence="2" id="KW-1185">Reference proteome</keyword>